<feature type="compositionally biased region" description="Polar residues" evidence="3">
    <location>
        <begin position="76"/>
        <end position="91"/>
    </location>
</feature>
<dbReference type="InParanoid" id="L5KZC5"/>
<comment type="similarity">
    <text evidence="1">Belongs to the PA28 family.</text>
</comment>
<dbReference type="SUPFAM" id="SSF47216">
    <property type="entry name" value="Proteasome activator"/>
    <property type="match status" value="1"/>
</dbReference>
<dbReference type="GO" id="GO:0005654">
    <property type="term" value="C:nucleoplasm"/>
    <property type="evidence" value="ECO:0007669"/>
    <property type="project" value="TreeGrafter"/>
</dbReference>
<dbReference type="InterPro" id="IPR003186">
    <property type="entry name" value="PA28_C"/>
</dbReference>
<dbReference type="GO" id="GO:0008537">
    <property type="term" value="C:proteasome activator complex"/>
    <property type="evidence" value="ECO:0007669"/>
    <property type="project" value="InterPro"/>
</dbReference>
<keyword evidence="2" id="KW-0647">Proteasome</keyword>
<dbReference type="Proteomes" id="UP000010552">
    <property type="component" value="Unassembled WGS sequence"/>
</dbReference>
<dbReference type="Pfam" id="PF02252">
    <property type="entry name" value="PA28_C"/>
    <property type="match status" value="1"/>
</dbReference>
<reference evidence="6" key="1">
    <citation type="journal article" date="2013" name="Science">
        <title>Comparative analysis of bat genomes provides insight into the evolution of flight and immunity.</title>
        <authorList>
            <person name="Zhang G."/>
            <person name="Cowled C."/>
            <person name="Shi Z."/>
            <person name="Huang Z."/>
            <person name="Bishop-Lilly K.A."/>
            <person name="Fang X."/>
            <person name="Wynne J.W."/>
            <person name="Xiong Z."/>
            <person name="Baker M.L."/>
            <person name="Zhao W."/>
            <person name="Tachedjian M."/>
            <person name="Zhu Y."/>
            <person name="Zhou P."/>
            <person name="Jiang X."/>
            <person name="Ng J."/>
            <person name="Yang L."/>
            <person name="Wu L."/>
            <person name="Xiao J."/>
            <person name="Feng Y."/>
            <person name="Chen Y."/>
            <person name="Sun X."/>
            <person name="Zhang Y."/>
            <person name="Marsh G.A."/>
            <person name="Crameri G."/>
            <person name="Broder C.C."/>
            <person name="Frey K.G."/>
            <person name="Wang L.F."/>
            <person name="Wang J."/>
        </authorList>
    </citation>
    <scope>NUCLEOTIDE SEQUENCE [LARGE SCALE GENOMIC DNA]</scope>
</reference>
<name>L5KZC5_PTEAL</name>
<protein>
    <submittedName>
        <fullName evidence="5">Cyclic AMP-dependent transcription factor ATF-6 alpha</fullName>
    </submittedName>
</protein>
<gene>
    <name evidence="5" type="ORF">PAL_GLEAN10017924</name>
</gene>
<dbReference type="EMBL" id="KB030474">
    <property type="protein sequence ID" value="ELK16356.1"/>
    <property type="molecule type" value="Genomic_DNA"/>
</dbReference>
<evidence type="ECO:0000256" key="2">
    <source>
        <dbReference type="ARBA" id="ARBA00022942"/>
    </source>
</evidence>
<dbReference type="GO" id="GO:0061133">
    <property type="term" value="F:endopeptidase activator activity"/>
    <property type="evidence" value="ECO:0007669"/>
    <property type="project" value="TreeGrafter"/>
</dbReference>
<evidence type="ECO:0000256" key="1">
    <source>
        <dbReference type="ARBA" id="ARBA00005883"/>
    </source>
</evidence>
<feature type="region of interest" description="Disordered" evidence="3">
    <location>
        <begin position="27"/>
        <end position="97"/>
    </location>
</feature>
<evidence type="ECO:0000256" key="3">
    <source>
        <dbReference type="SAM" id="MobiDB-lite"/>
    </source>
</evidence>
<sequence length="377" mass="42873">MCTRDVGSVASRVDGIEDELAAGSARLSLPRPGALPPRPSCQSAPVPPRLLEQDPSRTNPSASPARQRRRLLGFSAQETQDTPDGVIQQNGHRYGRSVPSDKALMVLSEEPLLYLPPPPCQPPVNATESLRRVLNHELRGWVHRHEVERTKSRRMTNSELKTRILQDSGSQLVAVQYTETTSIRNSGRELQVYHASPRSYHDFLDAIRRRGDTFYVVSFRRVSPAPGVAVSFQVNQHLVELIERVKPEIELLREKCSTLRMWVQLLIPKVEDGNNFGVSIQEDTVDRLWTVESTAASYLRRFSTYYNTRAKLVSKIVKYPQVEDYRRTVAEVDENEYLSVRQILLHVRNQYATLHDVILKNLEKIKTPRSAGADNLY</sequence>
<dbReference type="GO" id="GO:0005737">
    <property type="term" value="C:cytoplasm"/>
    <property type="evidence" value="ECO:0007669"/>
    <property type="project" value="TreeGrafter"/>
</dbReference>
<proteinExistence type="inferred from homology"/>
<evidence type="ECO:0000313" key="6">
    <source>
        <dbReference type="Proteomes" id="UP000010552"/>
    </source>
</evidence>
<dbReference type="InterPro" id="IPR036252">
    <property type="entry name" value="Proteasome_activ_sf"/>
</dbReference>
<dbReference type="InterPro" id="IPR036997">
    <property type="entry name" value="PA28_C_sf"/>
</dbReference>
<dbReference type="STRING" id="9402.L5KZC5"/>
<accession>L5KZC5</accession>
<feature type="domain" description="Proteasome activator PA28 C-terminal" evidence="4">
    <location>
        <begin position="233"/>
        <end position="372"/>
    </location>
</feature>
<organism evidence="5 6">
    <name type="scientific">Pteropus alecto</name>
    <name type="common">Black flying fox</name>
    <dbReference type="NCBI Taxonomy" id="9402"/>
    <lineage>
        <taxon>Eukaryota</taxon>
        <taxon>Metazoa</taxon>
        <taxon>Chordata</taxon>
        <taxon>Craniata</taxon>
        <taxon>Vertebrata</taxon>
        <taxon>Euteleostomi</taxon>
        <taxon>Mammalia</taxon>
        <taxon>Eutheria</taxon>
        <taxon>Laurasiatheria</taxon>
        <taxon>Chiroptera</taxon>
        <taxon>Yinpterochiroptera</taxon>
        <taxon>Pteropodoidea</taxon>
        <taxon>Pteropodidae</taxon>
        <taxon>Pteropodinae</taxon>
        <taxon>Pteropus</taxon>
    </lineage>
</organism>
<evidence type="ECO:0000259" key="4">
    <source>
        <dbReference type="Pfam" id="PF02252"/>
    </source>
</evidence>
<dbReference type="Gene3D" id="1.20.120.180">
    <property type="entry name" value="Proteasome activator pa28, C-terminal domain"/>
    <property type="match status" value="1"/>
</dbReference>
<dbReference type="InterPro" id="IPR009077">
    <property type="entry name" value="Proteasome_activ_PA28"/>
</dbReference>
<evidence type="ECO:0000313" key="5">
    <source>
        <dbReference type="EMBL" id="ELK16356.1"/>
    </source>
</evidence>
<dbReference type="PANTHER" id="PTHR10660">
    <property type="entry name" value="PROTEASOME REGULATOR PA28"/>
    <property type="match status" value="1"/>
</dbReference>
<dbReference type="GO" id="GO:2000045">
    <property type="term" value="P:regulation of G1/S transition of mitotic cell cycle"/>
    <property type="evidence" value="ECO:0007669"/>
    <property type="project" value="TreeGrafter"/>
</dbReference>
<dbReference type="GO" id="GO:0061136">
    <property type="term" value="P:regulation of proteasomal protein catabolic process"/>
    <property type="evidence" value="ECO:0007669"/>
    <property type="project" value="TreeGrafter"/>
</dbReference>
<keyword evidence="6" id="KW-1185">Reference proteome</keyword>
<dbReference type="AlphaFoldDB" id="L5KZC5"/>
<dbReference type="PANTHER" id="PTHR10660:SF4">
    <property type="entry name" value="PROTEASOME ACTIVATOR COMPLEX SUBUNIT 3"/>
    <property type="match status" value="1"/>
</dbReference>
<dbReference type="FunFam" id="1.20.120.180:FF:000001">
    <property type="entry name" value="Proteasome activator complex subunit 3"/>
    <property type="match status" value="1"/>
</dbReference>